<evidence type="ECO:0000256" key="1">
    <source>
        <dbReference type="SAM" id="Coils"/>
    </source>
</evidence>
<dbReference type="SUPFAM" id="SSF48371">
    <property type="entry name" value="ARM repeat"/>
    <property type="match status" value="1"/>
</dbReference>
<evidence type="ECO:0000313" key="4">
    <source>
        <dbReference type="Proteomes" id="UP000217289"/>
    </source>
</evidence>
<dbReference type="InterPro" id="IPR027417">
    <property type="entry name" value="P-loop_NTPase"/>
</dbReference>
<reference evidence="3 4" key="1">
    <citation type="submission" date="2017-06" db="EMBL/GenBank/DDBJ databases">
        <authorList>
            <person name="Kim H.J."/>
            <person name="Triplett B.A."/>
        </authorList>
    </citation>
    <scope>NUCLEOTIDE SEQUENCE [LARGE SCALE GENOMIC DNA]</scope>
    <source>
        <strain evidence="3 4">DSM 14713</strain>
    </source>
</reference>
<dbReference type="Gene3D" id="3.40.50.300">
    <property type="entry name" value="P-loop containing nucleotide triphosphate hydrolases"/>
    <property type="match status" value="1"/>
</dbReference>
<name>A0A250IMI3_9BACT</name>
<dbReference type="OrthoDB" id="448481at2"/>
<feature type="coiled-coil region" evidence="1">
    <location>
        <begin position="786"/>
        <end position="813"/>
    </location>
</feature>
<feature type="domain" description="NACHT" evidence="2">
    <location>
        <begin position="193"/>
        <end position="296"/>
    </location>
</feature>
<dbReference type="RefSeq" id="WP_095980637.1">
    <property type="nucleotide sequence ID" value="NZ_CP022163.1"/>
</dbReference>
<evidence type="ECO:0000259" key="2">
    <source>
        <dbReference type="Pfam" id="PF05729"/>
    </source>
</evidence>
<dbReference type="InterPro" id="IPR016024">
    <property type="entry name" value="ARM-type_fold"/>
</dbReference>
<dbReference type="KEGG" id="mbd:MEBOL_005943"/>
<keyword evidence="4" id="KW-1185">Reference proteome</keyword>
<evidence type="ECO:0000313" key="3">
    <source>
        <dbReference type="EMBL" id="ATB32463.1"/>
    </source>
</evidence>
<keyword evidence="1" id="KW-0175">Coiled coil</keyword>
<dbReference type="SUPFAM" id="SSF52540">
    <property type="entry name" value="P-loop containing nucleoside triphosphate hydrolases"/>
    <property type="match status" value="1"/>
</dbReference>
<accession>A0A250IMI3</accession>
<dbReference type="Pfam" id="PF05729">
    <property type="entry name" value="NACHT"/>
    <property type="match status" value="1"/>
</dbReference>
<dbReference type="EMBL" id="CP022163">
    <property type="protein sequence ID" value="ATB32463.1"/>
    <property type="molecule type" value="Genomic_DNA"/>
</dbReference>
<sequence length="1833" mass="206114">MSLPGPSPAVSQALAKYKQAWAKEPSLRRLDLSRLAGIERGRHETELDLLDFAVASSLHDESKQRVPSAETLMDRLNDRRLSQDERRKLEEEFRRLQDGRWEHAGEPISFAKALHKYSRLTVIGDPGTGKTVLTRLAFLACTEGAAAVRARQLLCDDDAFDAQAVGAVQSLSELLPVRLSLGRLGGALSTGGLSMDQLIRDQLHAQKAPELAAGLGELLEAGRLFLLCDGLDEVAEEQRRPVVEALTAFFERYETVRLLVTSRPNGYRPRIPRLAQTQLAPLHPRQRRNLVTRLHRLLERREDEDAGSEARARHRTNALLRELQPGKRLQRLGGNPLLLTLLALSPTNEEGIPRHEIFVFENFIRTLLWEWRSALGLTRAEADGLMDVWSAVALALVRQEQRGGGVRALFIRLLGAVTRESADKALHLALETGLIQEEGGVFVFWHSTFAEFLAARALVRHGERGAAERILAEPRFPPWVLKFAAAHLDHVCGATGEVTALVQGLLDRDKRGAGQFLRPGLRDLSDCLEYDLRLDPELTERVWSTWADLLERTPPNPLWEVFGRLATKGPTSRLSPELLERFARIEPHGVSDVRDGIASLIAPEAADVPTARKLCEGWLERRLDTKLRVLGAFGLASAGEWSHEVIEVLGHFGRAYGRPHPEAVGERVRRGGEALRKELQELVRTPIPEPEAQRELRLSSALLLAVAGMWDGDVAEVLKQTLSKGTHREQDAKAVLKLRADSKPVRDALLDWMVDDSTLGAHARGIVQEVVPLVEGMLEEVLKRTAETDSRVRQELERLLEQAGEERRGLLDTLRRWLEDRQPERRMCAARLLRRFTPDDTHLHAALRRGMRSPDDATRAHWAWLAAGRQPELTQEALATLRSCARSGNPDVLGIVYEHMHGLMSHLEWKPLEGWLECARARELPVETRLAAAKLVSAAPTKDKDLVVPVLYELLEDPVSTIRREAASELIWRHHRVDARIVAVDAEEAARATDTHVKDYMYWPVSRMKAFASTAVQAILRGLPVESVREPKERDGFTRISWSSTLARLVTAEPSSLEHVLEALGRPGLVGEVATDALFRLMREQSFAREAVRQRLALHSREGASLREVYGLLLWGSFDNEETVPAAIEACRVMSPHELTQGQMEWLAGRLHHAGAESDAARLWRLALDGSSVERVLEAAEALAVHFPQETREWIQPSIARVLEATDPSLRVDAARVALRCGFLEEKAHAVLMEALERAGHPYKRTQRHLLLGASYESRVIAQGPEWNEALHDFRHEWEEPRVDAEAMHALCVYRPGMGIARLTAWLDDVEEARFRRAARFLAKREDTRDAVQAALTARLRTIDRSQLDALLHLAEGCGLQIPCLSEQVIARLNPARTRFDDDELFLYQWLQRFPDAWAIIRRQNPERRSAFTFLFQYRVPITRDAILFAVELAFEHVEDGIGQDALSFIEGWCKSRKEPSTPPPRTVRRWLRTALRHRTPPEGLHAILRFDRLAKAGRRLTGKRIEVLRRALSIDVTTATSDPDHRQQLFDLQVEAACLLHELGGRDERLIPVVEAAVYAFAHVYPSESLRRARTLLSLRPPNDSIRSVLQHAVLWLPSHVDIKEALEVLEQADMSAPRRIDILIERLHSFHHDSWLNEAPHHLEAMAALGHTPENITDLVIRLVSDHGAELSPWTLRALSEYPGLPKSTSTQLMLRALARDGRTLGEQWLARFTSQGAKLGYRDRWPGPNGEAFLSLRLRGLAKLSRVDDPSLVEPVLAELADASAADRLLALHRRALSSQSLSECEWDELAGRLSIQPGDDSAALLAKEWLSLGLWRALELETIDRLIQS</sequence>
<proteinExistence type="predicted"/>
<dbReference type="Proteomes" id="UP000217289">
    <property type="component" value="Chromosome"/>
</dbReference>
<protein>
    <recommendedName>
        <fullName evidence="2">NACHT domain-containing protein</fullName>
    </recommendedName>
</protein>
<dbReference type="InterPro" id="IPR007111">
    <property type="entry name" value="NACHT_NTPase"/>
</dbReference>
<dbReference type="Gene3D" id="1.25.10.10">
    <property type="entry name" value="Leucine-rich Repeat Variant"/>
    <property type="match status" value="1"/>
</dbReference>
<organism evidence="3 4">
    <name type="scientific">Melittangium boletus DSM 14713</name>
    <dbReference type="NCBI Taxonomy" id="1294270"/>
    <lineage>
        <taxon>Bacteria</taxon>
        <taxon>Pseudomonadati</taxon>
        <taxon>Myxococcota</taxon>
        <taxon>Myxococcia</taxon>
        <taxon>Myxococcales</taxon>
        <taxon>Cystobacterineae</taxon>
        <taxon>Archangiaceae</taxon>
        <taxon>Melittangium</taxon>
    </lineage>
</organism>
<gene>
    <name evidence="3" type="ORF">MEBOL_005943</name>
</gene>
<dbReference type="InterPro" id="IPR011989">
    <property type="entry name" value="ARM-like"/>
</dbReference>